<proteinExistence type="inferred from homology"/>
<sequence>MQPDAAPSRSPLAKATAARHQRDWSQKKPQAPRNMSPMAARVVGLDTRSPRSSSVSPKPTRLVSSRQRWAHSVCSKSELEAALQDDSITAIETDLIWSTTQSAVVHAHPPQTESDLPFDAFMDAVTTSPQRKHIKLDFKSQDVVQPVVWGLEKYYARALQARGQHVWLNADVLIGPGSSSCNFDADAFVQSCMRHRAFSSLSLGWTVDVGLGHSYSVDHVAALRSLLQRHKLLGDPRLAISANLRMALRNSEPLRRLLDECRGELLLWTGVGEPPVSEQLVERARRVFPADRLALDVSSTTAGDAMAQEVALSIYRAWRRAGDLVKRTTSTTSTPDADADDDFYDRARRRPTCCR</sequence>
<dbReference type="InterPro" id="IPR019356">
    <property type="entry name" value="Menorin_dom"/>
</dbReference>
<feature type="region of interest" description="Disordered" evidence="2">
    <location>
        <begin position="1"/>
        <end position="63"/>
    </location>
</feature>
<accession>A0A8J2WQB4</accession>
<reference evidence="4" key="1">
    <citation type="submission" date="2021-11" db="EMBL/GenBank/DDBJ databases">
        <authorList>
            <consortium name="Genoscope - CEA"/>
            <person name="William W."/>
        </authorList>
    </citation>
    <scope>NUCLEOTIDE SEQUENCE</scope>
</reference>
<evidence type="ECO:0000313" key="5">
    <source>
        <dbReference type="Proteomes" id="UP000789595"/>
    </source>
</evidence>
<feature type="domain" description="Menorin-like" evidence="3">
    <location>
        <begin position="68"/>
        <end position="299"/>
    </location>
</feature>
<evidence type="ECO:0000256" key="1">
    <source>
        <dbReference type="ARBA" id="ARBA00044953"/>
    </source>
</evidence>
<dbReference type="Proteomes" id="UP000789595">
    <property type="component" value="Unassembled WGS sequence"/>
</dbReference>
<evidence type="ECO:0000256" key="2">
    <source>
        <dbReference type="SAM" id="MobiDB-lite"/>
    </source>
</evidence>
<dbReference type="GO" id="GO:0005615">
    <property type="term" value="C:extracellular space"/>
    <property type="evidence" value="ECO:0007669"/>
    <property type="project" value="TreeGrafter"/>
</dbReference>
<dbReference type="PANTHER" id="PTHR21184">
    <property type="entry name" value="MENORIN (DENDRITIC BRANCHING PROTEIN)"/>
    <property type="match status" value="1"/>
</dbReference>
<gene>
    <name evidence="4" type="ORF">PECAL_5P07180</name>
</gene>
<organism evidence="4 5">
    <name type="scientific">Pelagomonas calceolata</name>
    <dbReference type="NCBI Taxonomy" id="35677"/>
    <lineage>
        <taxon>Eukaryota</taxon>
        <taxon>Sar</taxon>
        <taxon>Stramenopiles</taxon>
        <taxon>Ochrophyta</taxon>
        <taxon>Pelagophyceae</taxon>
        <taxon>Pelagomonadales</taxon>
        <taxon>Pelagomonadaceae</taxon>
        <taxon>Pelagomonas</taxon>
    </lineage>
</organism>
<dbReference type="EMBL" id="CAKKNE010000005">
    <property type="protein sequence ID" value="CAH0376155.1"/>
    <property type="molecule type" value="Genomic_DNA"/>
</dbReference>
<evidence type="ECO:0000259" key="3">
    <source>
        <dbReference type="Pfam" id="PF10223"/>
    </source>
</evidence>
<feature type="compositionally biased region" description="Low complexity" evidence="2">
    <location>
        <begin position="50"/>
        <end position="61"/>
    </location>
</feature>
<comment type="caution">
    <text evidence="4">The sequence shown here is derived from an EMBL/GenBank/DDBJ whole genome shotgun (WGS) entry which is preliminary data.</text>
</comment>
<dbReference type="PANTHER" id="PTHR21184:SF6">
    <property type="entry name" value="CONSERVED PLASMA MEMBRANE PROTEIN"/>
    <property type="match status" value="1"/>
</dbReference>
<keyword evidence="5" id="KW-1185">Reference proteome</keyword>
<dbReference type="Pfam" id="PF10223">
    <property type="entry name" value="Menorin_N"/>
    <property type="match status" value="1"/>
</dbReference>
<protein>
    <recommendedName>
        <fullName evidence="3">Menorin-like domain-containing protein</fullName>
    </recommendedName>
</protein>
<dbReference type="OrthoDB" id="413402at2759"/>
<evidence type="ECO:0000313" key="4">
    <source>
        <dbReference type="EMBL" id="CAH0376155.1"/>
    </source>
</evidence>
<dbReference type="AlphaFoldDB" id="A0A8J2WQB4"/>
<name>A0A8J2WQB4_9STRA</name>
<comment type="similarity">
    <text evidence="1">Belongs to the menorin family.</text>
</comment>